<gene>
    <name evidence="1" type="ORF">BVRB_015300</name>
</gene>
<dbReference type="EMBL" id="KQ090886">
    <property type="protein sequence ID" value="KMS94783.1"/>
    <property type="molecule type" value="Genomic_DNA"/>
</dbReference>
<name>A0A0J8B4K1_BETVV</name>
<reference evidence="1 2" key="1">
    <citation type="journal article" date="2014" name="Nature">
        <title>The genome of the recently domesticated crop plant sugar beet (Beta vulgaris).</title>
        <authorList>
            <person name="Dohm J.C."/>
            <person name="Minoche A.E."/>
            <person name="Holtgrawe D."/>
            <person name="Capella-Gutierrez S."/>
            <person name="Zakrzewski F."/>
            <person name="Tafer H."/>
            <person name="Rupp O."/>
            <person name="Sorensen T.R."/>
            <person name="Stracke R."/>
            <person name="Reinhardt R."/>
            <person name="Goesmann A."/>
            <person name="Kraft T."/>
            <person name="Schulz B."/>
            <person name="Stadler P.F."/>
            <person name="Schmidt T."/>
            <person name="Gabaldon T."/>
            <person name="Lehrach H."/>
            <person name="Weisshaar B."/>
            <person name="Himmelbauer H."/>
        </authorList>
    </citation>
    <scope>NUCLEOTIDE SEQUENCE [LARGE SCALE GENOMIC DNA]</scope>
    <source>
        <tissue evidence="1">Taproot</tissue>
    </source>
</reference>
<keyword evidence="2" id="KW-1185">Reference proteome</keyword>
<dbReference type="AlphaFoldDB" id="A0A0J8B4K1"/>
<dbReference type="Gramene" id="KMS94783">
    <property type="protein sequence ID" value="KMS94783"/>
    <property type="gene ID" value="BVRB_015300"/>
</dbReference>
<evidence type="ECO:0000313" key="2">
    <source>
        <dbReference type="Proteomes" id="UP000035740"/>
    </source>
</evidence>
<dbReference type="Proteomes" id="UP000035740">
    <property type="component" value="Unassembled WGS sequence"/>
</dbReference>
<protein>
    <submittedName>
        <fullName evidence="1">Uncharacterized protein</fullName>
    </submittedName>
</protein>
<proteinExistence type="predicted"/>
<evidence type="ECO:0000313" key="1">
    <source>
        <dbReference type="EMBL" id="KMS94783.1"/>
    </source>
</evidence>
<accession>A0A0J8B4K1</accession>
<organism evidence="1 2">
    <name type="scientific">Beta vulgaris subsp. vulgaris</name>
    <name type="common">Beet</name>
    <dbReference type="NCBI Taxonomy" id="3555"/>
    <lineage>
        <taxon>Eukaryota</taxon>
        <taxon>Viridiplantae</taxon>
        <taxon>Streptophyta</taxon>
        <taxon>Embryophyta</taxon>
        <taxon>Tracheophyta</taxon>
        <taxon>Spermatophyta</taxon>
        <taxon>Magnoliopsida</taxon>
        <taxon>eudicotyledons</taxon>
        <taxon>Gunneridae</taxon>
        <taxon>Pentapetalae</taxon>
        <taxon>Caryophyllales</taxon>
        <taxon>Chenopodiaceae</taxon>
        <taxon>Betoideae</taxon>
        <taxon>Beta</taxon>
    </lineage>
</organism>
<sequence>MIQSEAVFRISSHKIGGERSTAITILSSQSGPLITVCTYSRGQYQKPLPSPKTPSLLPQAVHFCIGPKQ</sequence>